<accession>A0A0F7SHX7</accession>
<evidence type="ECO:0000256" key="1">
    <source>
        <dbReference type="SAM" id="MobiDB-lite"/>
    </source>
</evidence>
<feature type="compositionally biased region" description="Basic and acidic residues" evidence="1">
    <location>
        <begin position="427"/>
        <end position="442"/>
    </location>
</feature>
<dbReference type="AlphaFoldDB" id="A0A0F7SHX7"/>
<feature type="region of interest" description="Disordered" evidence="1">
    <location>
        <begin position="1"/>
        <end position="33"/>
    </location>
</feature>
<feature type="domain" description="Ysc84 actin-binding" evidence="2">
    <location>
        <begin position="170"/>
        <end position="291"/>
    </location>
</feature>
<dbReference type="PANTHER" id="PTHR15629:SF40">
    <property type="entry name" value="YSC84 ACTIN-BINDING DOMAIN-CONTAINING PROTEIN"/>
    <property type="match status" value="1"/>
</dbReference>
<reference evidence="3" key="1">
    <citation type="submission" date="2014-08" db="EMBL/GenBank/DDBJ databases">
        <authorList>
            <person name="Sharma Rahul"/>
            <person name="Thines Marco"/>
        </authorList>
    </citation>
    <scope>NUCLEOTIDE SEQUENCE</scope>
</reference>
<protein>
    <submittedName>
        <fullName evidence="3">Uncharacterized conserved protein</fullName>
    </submittedName>
</protein>
<dbReference type="Pfam" id="PF04366">
    <property type="entry name" value="Ysc84"/>
    <property type="match status" value="1"/>
</dbReference>
<evidence type="ECO:0000259" key="2">
    <source>
        <dbReference type="Pfam" id="PF04366"/>
    </source>
</evidence>
<dbReference type="GO" id="GO:0035091">
    <property type="term" value="F:phosphatidylinositol binding"/>
    <property type="evidence" value="ECO:0007669"/>
    <property type="project" value="TreeGrafter"/>
</dbReference>
<feature type="compositionally biased region" description="Pro residues" evidence="1">
    <location>
        <begin position="1"/>
        <end position="17"/>
    </location>
</feature>
<dbReference type="PANTHER" id="PTHR15629">
    <property type="entry name" value="SH3YL1 PROTEIN"/>
    <property type="match status" value="1"/>
</dbReference>
<organism evidence="3">
    <name type="scientific">Phaffia rhodozyma</name>
    <name type="common">Yeast</name>
    <name type="synonym">Xanthophyllomyces dendrorhous</name>
    <dbReference type="NCBI Taxonomy" id="264483"/>
    <lineage>
        <taxon>Eukaryota</taxon>
        <taxon>Fungi</taxon>
        <taxon>Dikarya</taxon>
        <taxon>Basidiomycota</taxon>
        <taxon>Agaricomycotina</taxon>
        <taxon>Tremellomycetes</taxon>
        <taxon>Cystofilobasidiales</taxon>
        <taxon>Mrakiaceae</taxon>
        <taxon>Phaffia</taxon>
    </lineage>
</organism>
<proteinExistence type="predicted"/>
<feature type="compositionally biased region" description="Basic and acidic residues" evidence="1">
    <location>
        <begin position="529"/>
        <end position="540"/>
    </location>
</feature>
<dbReference type="InterPro" id="IPR051702">
    <property type="entry name" value="SH3_domain_YSC84-like"/>
</dbReference>
<dbReference type="InterPro" id="IPR007461">
    <property type="entry name" value="Ysc84_actin-binding"/>
</dbReference>
<sequence length="540" mass="57732">MSQPPPPPPTRTVPGPVPKFSTGSAAPANSTWKAKGKTWGMAAMEKTIQVSDWAGVRINGVSEKVGGKRFWPTTGDFPQEIEKCAQILRSFTVDGIAQEETVEIEGKKKPRRVFRKIPPEIIQQACGLAIFTAFRSGLAPLGGAGGAGIVVAKLSDGSWSAPSAMSPNNLTTGFMIGVDIYDAILVIRTPSALASFSTHKATLGTDIGLAVGPYGAGAAVEAGLEKAAVFSYVNSRGFYAGVQLVGQVFVDRFDENARMYNWPGIKAADILSGRVKVPYEAKSLQIALQEATSGRAQTLKHSTLDVVELVPEIPDTLILEDGEILKLPPTPTASDEAWVRDPDGEEVEQFVIREGERKRLKEGWSGEVNEVEQRSGELDKTLDASDGHLLSRKLENVRIGDGPEQDVEVNVVPISAPPLPSRVHAALADHQEVVDAAEKEGKQNAPALPKRSIPPPLPSRKPIQASTSTEGLAHPELAPETETETDLLGPEIPSALPSSETTDQVKEENGIPLPRSSSPPPPFDAVVQDAHESELHDVKL</sequence>
<evidence type="ECO:0000313" key="3">
    <source>
        <dbReference type="EMBL" id="CDZ97995.1"/>
    </source>
</evidence>
<dbReference type="EMBL" id="LN483273">
    <property type="protein sequence ID" value="CDZ97995.1"/>
    <property type="molecule type" value="Genomic_DNA"/>
</dbReference>
<feature type="region of interest" description="Disordered" evidence="1">
    <location>
        <begin position="423"/>
        <end position="540"/>
    </location>
</feature>
<name>A0A0F7SHX7_PHARH</name>
<dbReference type="CDD" id="cd11524">
    <property type="entry name" value="SYLF"/>
    <property type="match status" value="1"/>
</dbReference>
<feature type="compositionally biased region" description="Polar residues" evidence="1">
    <location>
        <begin position="21"/>
        <end position="32"/>
    </location>
</feature>